<feature type="coiled-coil region" evidence="1">
    <location>
        <begin position="201"/>
        <end position="233"/>
    </location>
</feature>
<dbReference type="EMBL" id="QUAJ01000004">
    <property type="protein sequence ID" value="REI42419.1"/>
    <property type="molecule type" value="Genomic_DNA"/>
</dbReference>
<feature type="domain" description="Band 7" evidence="2">
    <location>
        <begin position="24"/>
        <end position="202"/>
    </location>
</feature>
<sequence>MIINGRKFSAVIVIVVIGILMTFKSCHRISAGYVGVVYSPNGGVQEKVLTQGYNFINPFKNVTEYTVGTEQAYLSADEREGSEDNDSFIVPTSDGKMVNVDLEYSYRYDENKVAQIFTRFKGKSGELIQNTYTRVKIKAYVSEVTSKFSVLDIYGSKRADLNLKAYQHIKEKFAKDGIIIESVNFSRIGLDKATATVIQQRVNTQQELERQKIEKQKAQIEAERNTIQEQGKANVKLIQAKAEAERILTVAKAQSKANDLKKKSLSTELIKYEQTLRWDGQLPQVTSGGTPIIDIRN</sequence>
<dbReference type="PANTHER" id="PTHR42911">
    <property type="entry name" value="MODULATOR OF FTSH PROTEASE HFLC"/>
    <property type="match status" value="1"/>
</dbReference>
<keyword evidence="4" id="KW-1185">Reference proteome</keyword>
<evidence type="ECO:0000313" key="3">
    <source>
        <dbReference type="EMBL" id="REI42419.1"/>
    </source>
</evidence>
<dbReference type="Gene3D" id="3.30.479.30">
    <property type="entry name" value="Band 7 domain"/>
    <property type="match status" value="1"/>
</dbReference>
<gene>
    <name evidence="3" type="ORF">DYH56_03440</name>
</gene>
<proteinExistence type="predicted"/>
<dbReference type="Proteomes" id="UP000263486">
    <property type="component" value="Unassembled WGS sequence"/>
</dbReference>
<dbReference type="PANTHER" id="PTHR42911:SF1">
    <property type="entry name" value="MODULATOR OF FTSH PROTEASE HFLC"/>
    <property type="match status" value="1"/>
</dbReference>
<accession>A0ABX9KJS7</accession>
<reference evidence="3 4" key="1">
    <citation type="submission" date="2018-08" db="EMBL/GenBank/DDBJ databases">
        <title>Draft genome sequence of Psychrilyobacter sp. strain SD5 isolated from Black Sea water.</title>
        <authorList>
            <person name="Yadav S."/>
            <person name="Villanueva L."/>
            <person name="Damste J.S.S."/>
        </authorList>
    </citation>
    <scope>NUCLEOTIDE SEQUENCE [LARGE SCALE GENOMIC DNA]</scope>
    <source>
        <strain evidence="3 4">SD5</strain>
    </source>
</reference>
<dbReference type="InterPro" id="IPR000163">
    <property type="entry name" value="Prohibitin"/>
</dbReference>
<dbReference type="CDD" id="cd03401">
    <property type="entry name" value="SPFH_prohibitin"/>
    <property type="match status" value="1"/>
</dbReference>
<dbReference type="InterPro" id="IPR001107">
    <property type="entry name" value="Band_7"/>
</dbReference>
<dbReference type="SUPFAM" id="SSF117892">
    <property type="entry name" value="Band 7/SPFH domain"/>
    <property type="match status" value="1"/>
</dbReference>
<evidence type="ECO:0000256" key="1">
    <source>
        <dbReference type="SAM" id="Coils"/>
    </source>
</evidence>
<keyword evidence="1" id="KW-0175">Coiled coil</keyword>
<dbReference type="SMART" id="SM00244">
    <property type="entry name" value="PHB"/>
    <property type="match status" value="1"/>
</dbReference>
<protein>
    <submittedName>
        <fullName evidence="3">Prohibitin family protein</fullName>
    </submittedName>
</protein>
<evidence type="ECO:0000259" key="2">
    <source>
        <dbReference type="SMART" id="SM00244"/>
    </source>
</evidence>
<comment type="caution">
    <text evidence="3">The sequence shown here is derived from an EMBL/GenBank/DDBJ whole genome shotgun (WGS) entry which is preliminary data.</text>
</comment>
<evidence type="ECO:0000313" key="4">
    <source>
        <dbReference type="Proteomes" id="UP000263486"/>
    </source>
</evidence>
<organism evidence="3 4">
    <name type="scientific">Psychrilyobacter piezotolerans</name>
    <dbReference type="NCBI Taxonomy" id="2293438"/>
    <lineage>
        <taxon>Bacteria</taxon>
        <taxon>Fusobacteriati</taxon>
        <taxon>Fusobacteriota</taxon>
        <taxon>Fusobacteriia</taxon>
        <taxon>Fusobacteriales</taxon>
        <taxon>Fusobacteriaceae</taxon>
        <taxon>Psychrilyobacter</taxon>
    </lineage>
</organism>
<dbReference type="RefSeq" id="WP_114641460.1">
    <property type="nucleotide sequence ID" value="NZ_JAACIO010000004.1"/>
</dbReference>
<dbReference type="InterPro" id="IPR036013">
    <property type="entry name" value="Band_7/SPFH_dom_sf"/>
</dbReference>
<name>A0ABX9KJS7_9FUSO</name>
<dbReference type="Pfam" id="PF01145">
    <property type="entry name" value="Band_7"/>
    <property type="match status" value="1"/>
</dbReference>